<dbReference type="SUPFAM" id="SSF56112">
    <property type="entry name" value="Protein kinase-like (PK-like)"/>
    <property type="match status" value="1"/>
</dbReference>
<organism evidence="1 2">
    <name type="scientific">Candidatus Liptonbacteria bacterium CG11_big_fil_rev_8_21_14_0_20_35_14</name>
    <dbReference type="NCBI Taxonomy" id="1974634"/>
    <lineage>
        <taxon>Bacteria</taxon>
        <taxon>Candidatus Liptoniibacteriota</taxon>
    </lineage>
</organism>
<dbReference type="AlphaFoldDB" id="A0A2H0N7T0"/>
<protein>
    <recommendedName>
        <fullName evidence="3">Protein kinase domain-containing protein</fullName>
    </recommendedName>
</protein>
<evidence type="ECO:0000313" key="1">
    <source>
        <dbReference type="EMBL" id="PIR04948.1"/>
    </source>
</evidence>
<sequence length="284" mass="33974">MNIPKVLSFDSSKIKIKKDSNNKLIVIKKTCINEFININKVRINFNNSQVLNEKIIIKIANLIEWDEENLILKTEFCSGINCEIALKSTKDVDSRLFFINIFKNLFITLREIGFLWGDLAPRNMVIDKENNYLWLFDFERKTFIEKSVLPERFIRFLYNYALEEFSCFLFKDEQDYLFQDFILKSINGLIRKNNIESKRKKILLYYFFGDKEYYSLDEIREIEMTMARAMTPFTLNGSIKYPAITIDNICKQKGLIYYAKYINATRYINEEEKRFYILKNEAFI</sequence>
<name>A0A2H0N7T0_9BACT</name>
<dbReference type="Proteomes" id="UP000229893">
    <property type="component" value="Unassembled WGS sequence"/>
</dbReference>
<proteinExistence type="predicted"/>
<dbReference type="InterPro" id="IPR011009">
    <property type="entry name" value="Kinase-like_dom_sf"/>
</dbReference>
<reference evidence="1 2" key="1">
    <citation type="submission" date="2017-09" db="EMBL/GenBank/DDBJ databases">
        <title>Depth-based differentiation of microbial function through sediment-hosted aquifers and enrichment of novel symbionts in the deep terrestrial subsurface.</title>
        <authorList>
            <person name="Probst A.J."/>
            <person name="Ladd B."/>
            <person name="Jarett J.K."/>
            <person name="Geller-Mcgrath D.E."/>
            <person name="Sieber C.M."/>
            <person name="Emerson J.B."/>
            <person name="Anantharaman K."/>
            <person name="Thomas B.C."/>
            <person name="Malmstrom R."/>
            <person name="Stieglmeier M."/>
            <person name="Klingl A."/>
            <person name="Woyke T."/>
            <person name="Ryan C.M."/>
            <person name="Banfield J.F."/>
        </authorList>
    </citation>
    <scope>NUCLEOTIDE SEQUENCE [LARGE SCALE GENOMIC DNA]</scope>
    <source>
        <strain evidence="1">CG11_big_fil_rev_8_21_14_0_20_35_14</strain>
    </source>
</reference>
<accession>A0A2H0N7T0</accession>
<evidence type="ECO:0008006" key="3">
    <source>
        <dbReference type="Google" id="ProtNLM"/>
    </source>
</evidence>
<gene>
    <name evidence="1" type="ORF">COV57_01780</name>
</gene>
<dbReference type="EMBL" id="PCWO01000027">
    <property type="protein sequence ID" value="PIR04948.1"/>
    <property type="molecule type" value="Genomic_DNA"/>
</dbReference>
<dbReference type="Gene3D" id="1.10.510.10">
    <property type="entry name" value="Transferase(Phosphotransferase) domain 1"/>
    <property type="match status" value="1"/>
</dbReference>
<evidence type="ECO:0000313" key="2">
    <source>
        <dbReference type="Proteomes" id="UP000229893"/>
    </source>
</evidence>
<comment type="caution">
    <text evidence="1">The sequence shown here is derived from an EMBL/GenBank/DDBJ whole genome shotgun (WGS) entry which is preliminary data.</text>
</comment>